<dbReference type="GO" id="GO:0000159">
    <property type="term" value="C:protein phosphatase type 2A complex"/>
    <property type="evidence" value="ECO:0007669"/>
    <property type="project" value="TreeGrafter"/>
</dbReference>
<dbReference type="GO" id="GO:0019888">
    <property type="term" value="F:protein phosphatase regulator activity"/>
    <property type="evidence" value="ECO:0007669"/>
    <property type="project" value="TreeGrafter"/>
</dbReference>
<dbReference type="InterPro" id="IPR051023">
    <property type="entry name" value="PP2A_Regulatory_Subunit_A"/>
</dbReference>
<dbReference type="GO" id="GO:0005829">
    <property type="term" value="C:cytosol"/>
    <property type="evidence" value="ECO:0007669"/>
    <property type="project" value="TreeGrafter"/>
</dbReference>
<dbReference type="PANTHER" id="PTHR10648:SF4">
    <property type="entry name" value="PROTEIN PHOSPHATASE 2 (FORMERLY 2A), REGULATORY SUBUNIT A, BETA ISOFORM-RELATED"/>
    <property type="match status" value="1"/>
</dbReference>
<dbReference type="PANTHER" id="PTHR10648">
    <property type="entry name" value="SERINE/THREONINE-PROTEIN PHOSPHATASE PP2A 65 KDA REGULATORY SUBUNIT"/>
    <property type="match status" value="1"/>
</dbReference>
<dbReference type="Proteomes" id="UP000272942">
    <property type="component" value="Unassembled WGS sequence"/>
</dbReference>
<evidence type="ECO:0000256" key="3">
    <source>
        <dbReference type="SAM" id="MobiDB-lite"/>
    </source>
</evidence>
<dbReference type="AlphaFoldDB" id="A0A183AKF7"/>
<dbReference type="EMBL" id="UZAN01044600">
    <property type="protein sequence ID" value="VDP81111.1"/>
    <property type="molecule type" value="Genomic_DNA"/>
</dbReference>
<organism evidence="6">
    <name type="scientific">Echinostoma caproni</name>
    <dbReference type="NCBI Taxonomy" id="27848"/>
    <lineage>
        <taxon>Eukaryota</taxon>
        <taxon>Metazoa</taxon>
        <taxon>Spiralia</taxon>
        <taxon>Lophotrochozoa</taxon>
        <taxon>Platyhelminthes</taxon>
        <taxon>Trematoda</taxon>
        <taxon>Digenea</taxon>
        <taxon>Plagiorchiida</taxon>
        <taxon>Echinostomata</taxon>
        <taxon>Echinostomatoidea</taxon>
        <taxon>Echinostomatidae</taxon>
        <taxon>Echinostoma</taxon>
    </lineage>
</organism>
<evidence type="ECO:0000256" key="2">
    <source>
        <dbReference type="PROSITE-ProRule" id="PRU00103"/>
    </source>
</evidence>
<gene>
    <name evidence="4" type="ORF">ECPE_LOCUS7442</name>
</gene>
<dbReference type="GO" id="GO:0005634">
    <property type="term" value="C:nucleus"/>
    <property type="evidence" value="ECO:0007669"/>
    <property type="project" value="TreeGrafter"/>
</dbReference>
<name>A0A183AKF7_9TREM</name>
<keyword evidence="5" id="KW-1185">Reference proteome</keyword>
<dbReference type="InterPro" id="IPR016024">
    <property type="entry name" value="ARM-type_fold"/>
</dbReference>
<dbReference type="InterPro" id="IPR011989">
    <property type="entry name" value="ARM-like"/>
</dbReference>
<dbReference type="Gene3D" id="1.25.10.10">
    <property type="entry name" value="Leucine-rich Repeat Variant"/>
    <property type="match status" value="1"/>
</dbReference>
<dbReference type="InterPro" id="IPR021133">
    <property type="entry name" value="HEAT_type_2"/>
</dbReference>
<feature type="repeat" description="HEAT" evidence="2">
    <location>
        <begin position="139"/>
        <end position="177"/>
    </location>
</feature>
<evidence type="ECO:0000313" key="4">
    <source>
        <dbReference type="EMBL" id="VDP81111.1"/>
    </source>
</evidence>
<evidence type="ECO:0000256" key="1">
    <source>
        <dbReference type="ARBA" id="ARBA00022737"/>
    </source>
</evidence>
<sequence>MAASITDLQQVACSFDNPSRSLHQIMLNLLEDNEVETRRIATSQLKDFCLVSPQQILLTVLLPQLREHLFMEQEESVRAELVRCAVSLLPSIRREDSLPLVQHILSFLNDSVAQSKQYVFQHFSELVALMPTNEVQLTLLPSLLRLWQDKNWRVRLGVVQSVPCLYPNLPESCVRETVLPANLAWLRDPSWYVRECACRSLARLLRAFPGLCKEVLNGVGQKAAAAAAAAVTGQTQSPNANNTTSTTATGGAGTSNNTAASLNSPANTSSIGNTTSPGGQNQTNPDTNNPSNPGSVSGMTNSSFAVNASNSTLNSINALTAQAAAGGLKALATDTNYHLRQIYITAVQTIWGPGIPDESPYSATGDNPDMGICLPGVRNAYTAVSTKQSGSIPVPECCQPPPQLPGTHLSTCASQLLRLAAEDVVANVRICAVQALQLVSGGLDKKFVQKEVLPALKKIAESDSDADVRFYAIESMTVQNPSRVVRTQSIIYLVCFMHRFTVSVALNLDAF</sequence>
<feature type="compositionally biased region" description="Low complexity" evidence="3">
    <location>
        <begin position="239"/>
        <end position="261"/>
    </location>
</feature>
<dbReference type="PROSITE" id="PS50077">
    <property type="entry name" value="HEAT_REPEAT"/>
    <property type="match status" value="1"/>
</dbReference>
<protein>
    <submittedName>
        <fullName evidence="6">HEAT repeat protein</fullName>
    </submittedName>
</protein>
<dbReference type="SUPFAM" id="SSF48371">
    <property type="entry name" value="ARM repeat"/>
    <property type="match status" value="1"/>
</dbReference>
<keyword evidence="1" id="KW-0677">Repeat</keyword>
<accession>A0A183AKF7</accession>
<feature type="compositionally biased region" description="Polar residues" evidence="3">
    <location>
        <begin position="262"/>
        <end position="303"/>
    </location>
</feature>
<evidence type="ECO:0000313" key="5">
    <source>
        <dbReference type="Proteomes" id="UP000272942"/>
    </source>
</evidence>
<evidence type="ECO:0000313" key="6">
    <source>
        <dbReference type="WBParaSite" id="ECPE_0000745801-mRNA-1"/>
    </source>
</evidence>
<dbReference type="OrthoDB" id="6249293at2759"/>
<dbReference type="WBParaSite" id="ECPE_0000745801-mRNA-1">
    <property type="protein sequence ID" value="ECPE_0000745801-mRNA-1"/>
    <property type="gene ID" value="ECPE_0000745801"/>
</dbReference>
<dbReference type="InterPro" id="IPR000357">
    <property type="entry name" value="HEAT"/>
</dbReference>
<feature type="region of interest" description="Disordered" evidence="3">
    <location>
        <begin position="231"/>
        <end position="303"/>
    </location>
</feature>
<dbReference type="Pfam" id="PF02985">
    <property type="entry name" value="HEAT"/>
    <property type="match status" value="1"/>
</dbReference>
<reference evidence="6" key="1">
    <citation type="submission" date="2016-06" db="UniProtKB">
        <authorList>
            <consortium name="WormBaseParasite"/>
        </authorList>
    </citation>
    <scope>IDENTIFICATION</scope>
</reference>
<reference evidence="4 5" key="2">
    <citation type="submission" date="2018-11" db="EMBL/GenBank/DDBJ databases">
        <authorList>
            <consortium name="Pathogen Informatics"/>
        </authorList>
    </citation>
    <scope>NUCLEOTIDE SEQUENCE [LARGE SCALE GENOMIC DNA]</scope>
    <source>
        <strain evidence="4 5">Egypt</strain>
    </source>
</reference>
<proteinExistence type="predicted"/>